<feature type="coiled-coil region" evidence="1">
    <location>
        <begin position="295"/>
        <end position="445"/>
    </location>
</feature>
<evidence type="ECO:0000313" key="5">
    <source>
        <dbReference type="Proteomes" id="UP000018208"/>
    </source>
</evidence>
<evidence type="ECO:0000313" key="3">
    <source>
        <dbReference type="EMBL" id="EST45831.1"/>
    </source>
</evidence>
<feature type="compositionally biased region" description="Low complexity" evidence="2">
    <location>
        <begin position="969"/>
        <end position="978"/>
    </location>
</feature>
<evidence type="ECO:0000313" key="4">
    <source>
        <dbReference type="EMBL" id="KAH0576440.1"/>
    </source>
</evidence>
<name>V6LQ39_9EUKA</name>
<sequence length="1948" mass="224038">MQPRLSIKDEQEADSIVNQVQQFQESKLPSQIDSQKMKIQDLNLKSQKQLRQCITLLQQAYNQKLSAAFSELNTQIEQRPLYVMFEPLLKCNSLTDHEAPKNILPVYAPFIDDSLEQLRSVFDEQLPQIVFDQFLSILQTQLQHSNHQGNRIRDLEGELSQFQTQASIQAEIIKTLQQTIINEKQRFVKEISTLREQIVQKQRFGNKFQPDFNELPQAADCLNMPDISLDLEQFKQHSSKEIRIDNNKLLDEIKQLKAQVLLLHGQAVEGEGFKKRYLDSCRELEQAELKSEQAVQGYKDECQLLTKAKQATENEVSSLQNDCQQLKEQNSFFNNQIAQLESDIKEYQQKASSRGEFEQKYNEMLELVGKLEDLQLLKNNEVNQLRNQIDQLRSQIQKLQKQELKTQNQQADELLEKIENITIVNDRLKQEIDRLMIVNQELTENASIRQSLDLGGITLDKPLSRKKQTKSQEIQVPEFQTENEVDNQTNSNLNWNQSSSIRSNNINNGSIDLSQGNQLELTKRIEQFQMGLPWQPDEVDRVIEATFKQAEILRFVLKKESCKTLEMKKHMDYLQTKLGLDSQTKQIDNLQNLSNLKVKNASFRKGKKPQLISDDQERIQEDGSNTSKSNQSSRHSHRKGVEAQIKQNQIIQNQIEVNIPVLDSPEQQEQEVQFGIEQIKQESSTVQKTTIIPKKSFRRNQDLDKSLNNQNKIKTSGQSQKPAANVYSNQQLSADKDISKKLNQKEIVQKNSQYSSKQQANNKMKPSKLPNTPHESTKDSSSYINDIDAVLAQFTEKQLQILQQPLSQEQISKLTEKEREAMRILQQQNINQINIKEQEADQDQYNTSGEANSELLSDIQDDVQINQIQNETTSQPINSEKNTILKGKGTIEQQIKQVMENRKTEQQIGAENLSSTQSDSHQLKQEDLITDYNNQNIDIINQNQVEVIQNSQSQKQNIESNESVRKRNNIPPNNRLLPDDNLLSENVIISKENYDYGRQEPSANQLLPEQKMQIEENKINQLIQDGLVVPSNIDQYELDINPQEIIKNHKEDEINQNLALQIRTVASFADLKMQQGEKDYTDITEENSSDIYSQDDDITEGEASIQLKQLLKKQKDEIIKLKQEIDKEKSAVLQLTDIDSYNPNTVSLQQSNTQWKRQLKGNTFIMDKLLGDINLNDVQDVESVILQNLKQNDEKVSKTAKQQVLELLNTQLQDQLLNFVFDDEINEEDFKSKYQQNFLDSVYDNDFIQQLLDDNLMAFNQEVIQKAVYHPIMIKRVLQKFNELSDIQKLTIQNLYSKPFAEELTAHSLSKQNQELLIKIFYDQKLAQIVCLNPEIPTNFISNSKELTTRAKNFTPEGELNLFQFGQSIKSALMLQKQNKLHASLINKFQTLLGEEFYEKIHSGIPLSQESTNQLLEVVINQETMQKLMQANFDVKTTKKLQKLYDTQSLVNLKNKEITPQEARQIIDIFSDKQVAKVLFSDQSDTATTQIQAQVKQLQNIQKQEILKKKIVKNMEKTLFDTEIAENLLNGQITQDTADTILQILYNEDMAKIISNNKYSMVSAKLLSNVLYNPELAKALRNVNLMTEKQVQELGNAIYNNEIIDVLQKESKDQNSKDMAIKCARQAKIAEKERNKVDQKMVAKPFQVRFAVEKQNEKGVEKQMANSTSRHHMAAIQNTHNTLSGHIPIDQLVTAAKVSLKEVQEKQEVFLDKTSSQNVQQVQLSKLVTRDPIKNVPYITVPMNSAKHGIHRYNGQKNNYINGLNNAMKTIQFDIKTVPVNELMVRGAVNVVKKREIKGFTRPQQSIKQHPTIDMKGLLQVQNFAYNGPNQAISQYKKASEIQNKIDAQVKPIVKTGSTKRHSSIEKQDGCGVREQIIKKQISPMRDSQHQSKLLAPLDQFAGIDKQPKVLQRRQEDKKESLDKIIEQLSGSYIGDGKINLEGFSIKK</sequence>
<reference evidence="3 4" key="1">
    <citation type="journal article" date="2014" name="PLoS Genet.">
        <title>The Genome of Spironucleus salmonicida Highlights a Fish Pathogen Adapted to Fluctuating Environments.</title>
        <authorList>
            <person name="Xu F."/>
            <person name="Jerlstrom-Hultqvist J."/>
            <person name="Einarsson E."/>
            <person name="Astvaldsson A."/>
            <person name="Svard S.G."/>
            <person name="Andersson J.O."/>
        </authorList>
    </citation>
    <scope>NUCLEOTIDE SEQUENCE</scope>
    <source>
        <strain evidence="4">ATCC 50377</strain>
    </source>
</reference>
<dbReference type="Proteomes" id="UP000018208">
    <property type="component" value="Unassembled WGS sequence"/>
</dbReference>
<keyword evidence="5" id="KW-1185">Reference proteome</keyword>
<dbReference type="EMBL" id="AUWU02000002">
    <property type="protein sequence ID" value="KAH0576440.1"/>
    <property type="molecule type" value="Genomic_DNA"/>
</dbReference>
<feature type="region of interest" description="Disordered" evidence="2">
    <location>
        <begin position="604"/>
        <end position="642"/>
    </location>
</feature>
<accession>V6LQ39</accession>
<feature type="region of interest" description="Disordered" evidence="2">
    <location>
        <begin position="749"/>
        <end position="781"/>
    </location>
</feature>
<reference evidence="4" key="2">
    <citation type="submission" date="2020-12" db="EMBL/GenBank/DDBJ databases">
        <title>New Spironucleus salmonicida genome in near-complete chromosomes.</title>
        <authorList>
            <person name="Xu F."/>
            <person name="Kurt Z."/>
            <person name="Jimenez-Gonzalez A."/>
            <person name="Astvaldsson A."/>
            <person name="Andersson J.O."/>
            <person name="Svard S.G."/>
        </authorList>
    </citation>
    <scope>NUCLEOTIDE SEQUENCE</scope>
    <source>
        <strain evidence="4">ATCC 50377</strain>
    </source>
</reference>
<evidence type="ECO:0000256" key="2">
    <source>
        <dbReference type="SAM" id="MobiDB-lite"/>
    </source>
</evidence>
<organism evidence="3">
    <name type="scientific">Spironucleus salmonicida</name>
    <dbReference type="NCBI Taxonomy" id="348837"/>
    <lineage>
        <taxon>Eukaryota</taxon>
        <taxon>Metamonada</taxon>
        <taxon>Diplomonadida</taxon>
        <taxon>Hexamitidae</taxon>
        <taxon>Hexamitinae</taxon>
        <taxon>Spironucleus</taxon>
    </lineage>
</organism>
<feature type="region of interest" description="Disordered" evidence="2">
    <location>
        <begin position="693"/>
        <end position="725"/>
    </location>
</feature>
<dbReference type="OrthoDB" id="2130750at2759"/>
<proteinExistence type="predicted"/>
<dbReference type="EMBL" id="KI546089">
    <property type="protein sequence ID" value="EST45831.1"/>
    <property type="molecule type" value="Genomic_DNA"/>
</dbReference>
<feature type="compositionally biased region" description="Polar residues" evidence="2">
    <location>
        <begin position="622"/>
        <end position="633"/>
    </location>
</feature>
<keyword evidence="1" id="KW-0175">Coiled coil</keyword>
<protein>
    <submittedName>
        <fullName evidence="3">Uncharacterized protein</fullName>
    </submittedName>
</protein>
<feature type="coiled-coil region" evidence="1">
    <location>
        <begin position="1104"/>
        <end position="1131"/>
    </location>
</feature>
<feature type="region of interest" description="Disordered" evidence="2">
    <location>
        <begin position="951"/>
        <end position="978"/>
    </location>
</feature>
<gene>
    <name evidence="3" type="ORF">SS50377_14406</name>
    <name evidence="4" type="ORF">SS50377_22004</name>
</gene>
<dbReference type="VEuPathDB" id="GiardiaDB:SS50377_22004"/>
<evidence type="ECO:0000256" key="1">
    <source>
        <dbReference type="SAM" id="Coils"/>
    </source>
</evidence>
<feature type="compositionally biased region" description="Polar residues" evidence="2">
    <location>
        <begin position="706"/>
        <end position="725"/>
    </location>
</feature>